<feature type="domain" description="CMP/dCMP-type deaminase" evidence="13">
    <location>
        <begin position="6"/>
        <end position="128"/>
    </location>
</feature>
<comment type="caution">
    <text evidence="14">The sequence shown here is derived from an EMBL/GenBank/DDBJ whole genome shotgun (WGS) entry which is preliminary data.</text>
</comment>
<evidence type="ECO:0000256" key="4">
    <source>
        <dbReference type="ARBA" id="ARBA00005259"/>
    </source>
</evidence>
<reference evidence="15" key="1">
    <citation type="journal article" date="2019" name="Int. J. Syst. Evol. Microbiol.">
        <title>The Global Catalogue of Microorganisms (GCM) 10K type strain sequencing project: providing services to taxonomists for standard genome sequencing and annotation.</title>
        <authorList>
            <consortium name="The Broad Institute Genomics Platform"/>
            <consortium name="The Broad Institute Genome Sequencing Center for Infectious Disease"/>
            <person name="Wu L."/>
            <person name="Ma J."/>
        </authorList>
    </citation>
    <scope>NUCLEOTIDE SEQUENCE [LARGE SCALE GENOMIC DNA]</scope>
    <source>
        <strain evidence="15">JCM 17805</strain>
    </source>
</reference>
<dbReference type="PANTHER" id="PTHR38011">
    <property type="entry name" value="DIHYDROFOLATE REDUCTASE FAMILY PROTEIN (AFU_ORTHOLOGUE AFUA_8G06820)"/>
    <property type="match status" value="1"/>
</dbReference>
<dbReference type="SUPFAM" id="SSF53597">
    <property type="entry name" value="Dihydrofolate reductase-like"/>
    <property type="match status" value="1"/>
</dbReference>
<keyword evidence="12" id="KW-0378">Hydrolase</keyword>
<dbReference type="EC" id="3.5.4.26" evidence="12"/>
<dbReference type="Proteomes" id="UP001500604">
    <property type="component" value="Unassembled WGS sequence"/>
</dbReference>
<dbReference type="EC" id="1.1.1.193" evidence="12"/>
<keyword evidence="6 12" id="KW-0686">Riboflavin biosynthesis</keyword>
<comment type="cofactor">
    <cofactor evidence="12">
        <name>Zn(2+)</name>
        <dbReference type="ChEBI" id="CHEBI:29105"/>
    </cofactor>
    <text evidence="12">Binds 1 zinc ion.</text>
</comment>
<dbReference type="InterPro" id="IPR011549">
    <property type="entry name" value="RibD_C"/>
</dbReference>
<dbReference type="EMBL" id="BAABFL010000460">
    <property type="protein sequence ID" value="GAA4651713.1"/>
    <property type="molecule type" value="Genomic_DNA"/>
</dbReference>
<comment type="similarity">
    <text evidence="4 12">In the N-terminal section; belongs to the cytidine and deoxycytidylate deaminase family.</text>
</comment>
<comment type="similarity">
    <text evidence="5 12">In the C-terminal section; belongs to the HTP reductase family.</text>
</comment>
<dbReference type="InterPro" id="IPR004794">
    <property type="entry name" value="Eubact_RibD"/>
</dbReference>
<comment type="catalytic activity">
    <reaction evidence="12">
        <text>2,5-diamino-6-hydroxy-4-(5-phosphoribosylamino)-pyrimidine + H2O + H(+) = 5-amino-6-(5-phospho-D-ribosylamino)uracil + NH4(+)</text>
        <dbReference type="Rhea" id="RHEA:21868"/>
        <dbReference type="ChEBI" id="CHEBI:15377"/>
        <dbReference type="ChEBI" id="CHEBI:15378"/>
        <dbReference type="ChEBI" id="CHEBI:28938"/>
        <dbReference type="ChEBI" id="CHEBI:58453"/>
        <dbReference type="ChEBI" id="CHEBI:58614"/>
        <dbReference type="EC" id="3.5.4.26"/>
    </reaction>
</comment>
<gene>
    <name evidence="14" type="primary">ribD</name>
    <name evidence="14" type="ORF">GCM10023116_39970</name>
</gene>
<dbReference type="RefSeq" id="WP_345198143.1">
    <property type="nucleotide sequence ID" value="NZ_BAABFL010000460.1"/>
</dbReference>
<comment type="pathway">
    <text evidence="3 12">Cofactor biosynthesis; riboflavin biosynthesis; 5-amino-6-(D-ribitylamino)uracil from GTP: step 3/4.</text>
</comment>
<evidence type="ECO:0000256" key="3">
    <source>
        <dbReference type="ARBA" id="ARBA00004910"/>
    </source>
</evidence>
<keyword evidence="11" id="KW-0511">Multifunctional enzyme</keyword>
<dbReference type="Gene3D" id="3.40.430.10">
    <property type="entry name" value="Dihydrofolate Reductase, subunit A"/>
    <property type="match status" value="1"/>
</dbReference>
<evidence type="ECO:0000256" key="5">
    <source>
        <dbReference type="ARBA" id="ARBA00007417"/>
    </source>
</evidence>
<evidence type="ECO:0000256" key="9">
    <source>
        <dbReference type="ARBA" id="ARBA00022857"/>
    </source>
</evidence>
<dbReference type="Pfam" id="PF01872">
    <property type="entry name" value="RibD_C"/>
    <property type="match status" value="1"/>
</dbReference>
<comment type="catalytic activity">
    <reaction evidence="12">
        <text>5-amino-6-(5-phospho-D-ribitylamino)uracil + NADP(+) = 5-amino-6-(5-phospho-D-ribosylamino)uracil + NADPH + H(+)</text>
        <dbReference type="Rhea" id="RHEA:17845"/>
        <dbReference type="ChEBI" id="CHEBI:15378"/>
        <dbReference type="ChEBI" id="CHEBI:57783"/>
        <dbReference type="ChEBI" id="CHEBI:58349"/>
        <dbReference type="ChEBI" id="CHEBI:58421"/>
        <dbReference type="ChEBI" id="CHEBI:58453"/>
        <dbReference type="EC" id="1.1.1.193"/>
    </reaction>
</comment>
<evidence type="ECO:0000256" key="8">
    <source>
        <dbReference type="ARBA" id="ARBA00022833"/>
    </source>
</evidence>
<dbReference type="Gene3D" id="3.40.140.10">
    <property type="entry name" value="Cytidine Deaminase, domain 2"/>
    <property type="match status" value="1"/>
</dbReference>
<dbReference type="InterPro" id="IPR016193">
    <property type="entry name" value="Cytidine_deaminase-like"/>
</dbReference>
<dbReference type="PIRSF" id="PIRSF006769">
    <property type="entry name" value="RibD"/>
    <property type="match status" value="1"/>
</dbReference>
<proteinExistence type="inferred from homology"/>
<name>A0ABP8V871_9GAMM</name>
<evidence type="ECO:0000259" key="13">
    <source>
        <dbReference type="PROSITE" id="PS51747"/>
    </source>
</evidence>
<keyword evidence="8 12" id="KW-0862">Zinc</keyword>
<accession>A0ABP8V871</accession>
<comment type="function">
    <text evidence="1 12">Converts 2,5-diamino-6-(ribosylamino)-4(3h)-pyrimidinone 5'-phosphate into 5-amino-6-(ribosylamino)-2,4(1h,3h)-pyrimidinedione 5'-phosphate.</text>
</comment>
<keyword evidence="15" id="KW-1185">Reference proteome</keyword>
<evidence type="ECO:0000256" key="7">
    <source>
        <dbReference type="ARBA" id="ARBA00022723"/>
    </source>
</evidence>
<evidence type="ECO:0000313" key="15">
    <source>
        <dbReference type="Proteomes" id="UP001500604"/>
    </source>
</evidence>
<dbReference type="InterPro" id="IPR002734">
    <property type="entry name" value="RibDG_C"/>
</dbReference>
<evidence type="ECO:0000256" key="2">
    <source>
        <dbReference type="ARBA" id="ARBA00004882"/>
    </source>
</evidence>
<dbReference type="SUPFAM" id="SSF53927">
    <property type="entry name" value="Cytidine deaminase-like"/>
    <property type="match status" value="1"/>
</dbReference>
<sequence>MTSFTREDRGWMARALQLARKGLYSTMPNPRVGCVLVRDGRIVGEGWHIRAGEGHAEVHALAMAGGKARGATAYVTLEPCSHQGRTPPCAQALIDAGVSHVIAAMRDPNPRVDGGGFQRLEQAGITTASGLLEDEAKALNPGFISRMVKQRPLVRCKLAMSLDGRTAMASGESQWITGPDARSDVQLWRARSCAIVTGVGSILQDDSSLTVRPAELRIDEPGLAAEKQPLRVVLDSSLRIPLTAKILHQPGKTLVVTADPDREKQNALQSEGVEVVELPAPEGRVDLAALMALLGQRECNEVLVETGATLTGSFLQAGLLDELLVYMAPVLMGSAARPLFDLPLGNMSDRIPLTMTDVRQIGQDLRLTAVPGEPRW</sequence>
<dbReference type="Pfam" id="PF00383">
    <property type="entry name" value="dCMP_cyt_deam_1"/>
    <property type="match status" value="1"/>
</dbReference>
<keyword evidence="10 12" id="KW-0560">Oxidoreductase</keyword>
<keyword evidence="7 12" id="KW-0479">Metal-binding</keyword>
<dbReference type="CDD" id="cd01284">
    <property type="entry name" value="Riboflavin_deaminase-reductase"/>
    <property type="match status" value="1"/>
</dbReference>
<dbReference type="NCBIfam" id="TIGR00326">
    <property type="entry name" value="eubact_ribD"/>
    <property type="match status" value="1"/>
</dbReference>
<evidence type="ECO:0000256" key="12">
    <source>
        <dbReference type="PIRNR" id="PIRNR006769"/>
    </source>
</evidence>
<keyword evidence="9 12" id="KW-0521">NADP</keyword>
<evidence type="ECO:0000256" key="10">
    <source>
        <dbReference type="ARBA" id="ARBA00023002"/>
    </source>
</evidence>
<evidence type="ECO:0000256" key="1">
    <source>
        <dbReference type="ARBA" id="ARBA00002151"/>
    </source>
</evidence>
<organism evidence="14 15">
    <name type="scientific">Kistimonas scapharcae</name>
    <dbReference type="NCBI Taxonomy" id="1036133"/>
    <lineage>
        <taxon>Bacteria</taxon>
        <taxon>Pseudomonadati</taxon>
        <taxon>Pseudomonadota</taxon>
        <taxon>Gammaproteobacteria</taxon>
        <taxon>Oceanospirillales</taxon>
        <taxon>Endozoicomonadaceae</taxon>
        <taxon>Kistimonas</taxon>
    </lineage>
</organism>
<dbReference type="InterPro" id="IPR050765">
    <property type="entry name" value="Riboflavin_Biosynth_HTPR"/>
</dbReference>
<dbReference type="InterPro" id="IPR016192">
    <property type="entry name" value="APOBEC/CMP_deaminase_Zn-bd"/>
</dbReference>
<evidence type="ECO:0000256" key="6">
    <source>
        <dbReference type="ARBA" id="ARBA00022619"/>
    </source>
</evidence>
<dbReference type="PANTHER" id="PTHR38011:SF7">
    <property type="entry name" value="2,5-DIAMINO-6-RIBOSYLAMINO-4(3H)-PYRIMIDINONE 5'-PHOSPHATE REDUCTASE"/>
    <property type="match status" value="1"/>
</dbReference>
<dbReference type="PROSITE" id="PS51747">
    <property type="entry name" value="CYT_DCMP_DEAMINASES_2"/>
    <property type="match status" value="1"/>
</dbReference>
<dbReference type="InterPro" id="IPR002125">
    <property type="entry name" value="CMP_dCMP_dom"/>
</dbReference>
<dbReference type="PROSITE" id="PS00903">
    <property type="entry name" value="CYT_DCMP_DEAMINASES_1"/>
    <property type="match status" value="1"/>
</dbReference>
<dbReference type="InterPro" id="IPR024072">
    <property type="entry name" value="DHFR-like_dom_sf"/>
</dbReference>
<comment type="pathway">
    <text evidence="2 12">Cofactor biosynthesis; riboflavin biosynthesis; 5-amino-6-(D-ribitylamino)uracil from GTP: step 2/4.</text>
</comment>
<dbReference type="NCBIfam" id="TIGR00227">
    <property type="entry name" value="ribD_Cterm"/>
    <property type="match status" value="1"/>
</dbReference>
<protein>
    <recommendedName>
        <fullName evidence="12">Riboflavin biosynthesis protein RibD</fullName>
    </recommendedName>
    <domain>
        <recommendedName>
            <fullName evidence="12">Diaminohydroxyphosphoribosylaminopyrimidine deaminase</fullName>
            <shortName evidence="12">DRAP deaminase</shortName>
            <ecNumber evidence="12">3.5.4.26</ecNumber>
        </recommendedName>
        <alternativeName>
            <fullName evidence="12">Riboflavin-specific deaminase</fullName>
        </alternativeName>
    </domain>
    <domain>
        <recommendedName>
            <fullName evidence="12">5-amino-6-(5-phosphoribosylamino)uracil reductase</fullName>
            <ecNumber evidence="12">1.1.1.193</ecNumber>
        </recommendedName>
        <alternativeName>
            <fullName evidence="12">HTP reductase</fullName>
        </alternativeName>
    </domain>
</protein>
<evidence type="ECO:0000313" key="14">
    <source>
        <dbReference type="EMBL" id="GAA4651713.1"/>
    </source>
</evidence>
<evidence type="ECO:0000256" key="11">
    <source>
        <dbReference type="ARBA" id="ARBA00023268"/>
    </source>
</evidence>